<dbReference type="SUPFAM" id="SSF47413">
    <property type="entry name" value="lambda repressor-like DNA-binding domains"/>
    <property type="match status" value="1"/>
</dbReference>
<protein>
    <submittedName>
        <fullName evidence="2">Helix-turn-helix domain-containing protein</fullName>
    </submittedName>
</protein>
<dbReference type="PROSITE" id="PS50943">
    <property type="entry name" value="HTH_CROC1"/>
    <property type="match status" value="1"/>
</dbReference>
<name>A0ABY6GND6_9GAMM</name>
<dbReference type="SMART" id="SM00530">
    <property type="entry name" value="HTH_XRE"/>
    <property type="match status" value="1"/>
</dbReference>
<dbReference type="EMBL" id="CP103300">
    <property type="protein sequence ID" value="UYM14242.1"/>
    <property type="molecule type" value="Genomic_DNA"/>
</dbReference>
<feature type="domain" description="HTH cro/C1-type" evidence="1">
    <location>
        <begin position="16"/>
        <end position="64"/>
    </location>
</feature>
<reference evidence="2" key="1">
    <citation type="submission" date="2022-10" db="EMBL/GenBank/DDBJ databases">
        <title>Completed Genome Sequence of two octocoral isolated bacterium, Endozoicomonas euniceicola EF212T and Endozoicomonas gorgoniicola PS125T.</title>
        <authorList>
            <person name="Chiou Y.-J."/>
            <person name="Chen Y.-H."/>
        </authorList>
    </citation>
    <scope>NUCLEOTIDE SEQUENCE</scope>
    <source>
        <strain evidence="2">EF212</strain>
    </source>
</reference>
<dbReference type="RefSeq" id="WP_262595644.1">
    <property type="nucleotide sequence ID" value="NZ_CP103300.1"/>
</dbReference>
<proteinExistence type="predicted"/>
<evidence type="ECO:0000313" key="3">
    <source>
        <dbReference type="Proteomes" id="UP001163255"/>
    </source>
</evidence>
<evidence type="ECO:0000313" key="2">
    <source>
        <dbReference type="EMBL" id="UYM14242.1"/>
    </source>
</evidence>
<dbReference type="Gene3D" id="1.10.260.40">
    <property type="entry name" value="lambda repressor-like DNA-binding domains"/>
    <property type="match status" value="1"/>
</dbReference>
<dbReference type="InterPro" id="IPR010982">
    <property type="entry name" value="Lambda_DNA-bd_dom_sf"/>
</dbReference>
<dbReference type="CDD" id="cd00093">
    <property type="entry name" value="HTH_XRE"/>
    <property type="match status" value="1"/>
</dbReference>
<sequence length="103" mass="12126">MYRHFSECLEHVLTVKGWRSKRLALEINVNKSTVSRWLNGETEPRNLAELVSIAEALDVTTDELLGHHNELTPHLELIRKLPKDLRDQELKRLQKLVENYRKT</sequence>
<dbReference type="InterPro" id="IPR001387">
    <property type="entry name" value="Cro/C1-type_HTH"/>
</dbReference>
<evidence type="ECO:0000259" key="1">
    <source>
        <dbReference type="PROSITE" id="PS50943"/>
    </source>
</evidence>
<organism evidence="2 3">
    <name type="scientific">Endozoicomonas euniceicola</name>
    <dbReference type="NCBI Taxonomy" id="1234143"/>
    <lineage>
        <taxon>Bacteria</taxon>
        <taxon>Pseudomonadati</taxon>
        <taxon>Pseudomonadota</taxon>
        <taxon>Gammaproteobacteria</taxon>
        <taxon>Oceanospirillales</taxon>
        <taxon>Endozoicomonadaceae</taxon>
        <taxon>Endozoicomonas</taxon>
    </lineage>
</organism>
<accession>A0ABY6GND6</accession>
<keyword evidence="3" id="KW-1185">Reference proteome</keyword>
<dbReference type="Pfam" id="PF01381">
    <property type="entry name" value="HTH_3"/>
    <property type="match status" value="1"/>
</dbReference>
<gene>
    <name evidence="2" type="ORF">NX720_15195</name>
</gene>
<dbReference type="Proteomes" id="UP001163255">
    <property type="component" value="Chromosome"/>
</dbReference>